<reference evidence="2 3" key="1">
    <citation type="submission" date="2015-09" db="EMBL/GenBank/DDBJ databases">
        <authorList>
            <person name="Jackson K.R."/>
            <person name="Lunt B.L."/>
            <person name="Fisher J.N.B."/>
            <person name="Gardner A.V."/>
            <person name="Bailey M.E."/>
            <person name="Deus L.M."/>
            <person name="Earl A.S."/>
            <person name="Gibby P.D."/>
            <person name="Hartmann K.A."/>
            <person name="Liu J.E."/>
            <person name="Manci A.M."/>
            <person name="Nielsen D.A."/>
            <person name="Solomon M.B."/>
            <person name="Breakwell D.P."/>
            <person name="Burnett S.H."/>
            <person name="Grose J.H."/>
        </authorList>
    </citation>
    <scope>NUCLEOTIDE SEQUENCE [LARGE SCALE GENOMIC DNA]</scope>
    <source>
        <strain evidence="2 3">16</strain>
    </source>
</reference>
<comment type="caution">
    <text evidence="2">The sequence shown here is derived from an EMBL/GenBank/DDBJ whole genome shotgun (WGS) entry which is preliminary data.</text>
</comment>
<dbReference type="EMBL" id="LJYW01000001">
    <property type="protein sequence ID" value="KPL54522.1"/>
    <property type="molecule type" value="Genomic_DNA"/>
</dbReference>
<protein>
    <recommendedName>
        <fullName evidence="1">Methyltransferase type 11 domain-containing protein</fullName>
    </recommendedName>
</protein>
<dbReference type="Pfam" id="PF08241">
    <property type="entry name" value="Methyltransf_11"/>
    <property type="match status" value="1"/>
</dbReference>
<evidence type="ECO:0000259" key="1">
    <source>
        <dbReference type="Pfam" id="PF08241"/>
    </source>
</evidence>
<dbReference type="SUPFAM" id="SSF53335">
    <property type="entry name" value="S-adenosyl-L-methionine-dependent methyltransferases"/>
    <property type="match status" value="1"/>
</dbReference>
<proteinExistence type="predicted"/>
<sequence>MGVGRYSSLFRERHADAEWVGVEIWAPYVEQFGLAQKYDRLIIADARWVDLARLGLFDVCFCGDVLEHMSASDAQELVDRLLPRCRLLFISIPLGFCPQGSVFDNPFERHVVEDYSDERIREHFPAVVDGAVETRGAWTIGTYALSRDGETIAALQALRGHDRSEPPGERPGPP</sequence>
<accession>A0A0P6VNU9</accession>
<keyword evidence="3" id="KW-1185">Reference proteome</keyword>
<dbReference type="AlphaFoldDB" id="A0A0P6VNU9"/>
<dbReference type="InterPro" id="IPR013216">
    <property type="entry name" value="Methyltransf_11"/>
</dbReference>
<evidence type="ECO:0000313" key="2">
    <source>
        <dbReference type="EMBL" id="KPL54522.1"/>
    </source>
</evidence>
<organism evidence="2 3">
    <name type="scientific">Prosthecodimorpha hirschii</name>
    <dbReference type="NCBI Taxonomy" id="665126"/>
    <lineage>
        <taxon>Bacteria</taxon>
        <taxon>Pseudomonadati</taxon>
        <taxon>Pseudomonadota</taxon>
        <taxon>Alphaproteobacteria</taxon>
        <taxon>Hyphomicrobiales</taxon>
        <taxon>Ancalomicrobiaceae</taxon>
        <taxon>Prosthecodimorpha</taxon>
    </lineage>
</organism>
<evidence type="ECO:0000313" key="3">
    <source>
        <dbReference type="Proteomes" id="UP000048984"/>
    </source>
</evidence>
<reference evidence="2 3" key="2">
    <citation type="submission" date="2015-10" db="EMBL/GenBank/DDBJ databases">
        <title>Draft Genome Sequence of Prosthecomicrobium hirschii ATCC 27832.</title>
        <authorList>
            <person name="Daniel J."/>
            <person name="Givan S.A."/>
            <person name="Brun Y.V."/>
            <person name="Brown P.J."/>
        </authorList>
    </citation>
    <scope>NUCLEOTIDE SEQUENCE [LARGE SCALE GENOMIC DNA]</scope>
    <source>
        <strain evidence="2 3">16</strain>
    </source>
</reference>
<gene>
    <name evidence="2" type="ORF">ABB55_21750</name>
</gene>
<dbReference type="Gene3D" id="3.40.50.150">
    <property type="entry name" value="Vaccinia Virus protein VP39"/>
    <property type="match status" value="1"/>
</dbReference>
<feature type="domain" description="Methyltransferase type 11" evidence="1">
    <location>
        <begin position="2"/>
        <end position="78"/>
    </location>
</feature>
<dbReference type="InterPro" id="IPR029063">
    <property type="entry name" value="SAM-dependent_MTases_sf"/>
</dbReference>
<dbReference type="GO" id="GO:0008757">
    <property type="term" value="F:S-adenosylmethionine-dependent methyltransferase activity"/>
    <property type="evidence" value="ECO:0007669"/>
    <property type="project" value="InterPro"/>
</dbReference>
<dbReference type="Proteomes" id="UP000048984">
    <property type="component" value="Unassembled WGS sequence"/>
</dbReference>
<name>A0A0P6VNU9_9HYPH</name>